<evidence type="ECO:0000313" key="2">
    <source>
        <dbReference type="Proteomes" id="UP000594262"/>
    </source>
</evidence>
<dbReference type="Proteomes" id="UP000594262">
    <property type="component" value="Unplaced"/>
</dbReference>
<organism evidence="1 2">
    <name type="scientific">Clytia hemisphaerica</name>
    <dbReference type="NCBI Taxonomy" id="252671"/>
    <lineage>
        <taxon>Eukaryota</taxon>
        <taxon>Metazoa</taxon>
        <taxon>Cnidaria</taxon>
        <taxon>Hydrozoa</taxon>
        <taxon>Hydroidolina</taxon>
        <taxon>Leptothecata</taxon>
        <taxon>Obeliida</taxon>
        <taxon>Clytiidae</taxon>
        <taxon>Clytia</taxon>
    </lineage>
</organism>
<name>A0A7M5XIT4_9CNID</name>
<evidence type="ECO:0000313" key="1">
    <source>
        <dbReference type="EnsemblMetazoa" id="CLYHEMP024289.1"/>
    </source>
</evidence>
<dbReference type="AlphaFoldDB" id="A0A7M5XIT4"/>
<protein>
    <submittedName>
        <fullName evidence="1">Uncharacterized protein</fullName>
    </submittedName>
</protein>
<keyword evidence="2" id="KW-1185">Reference proteome</keyword>
<dbReference type="EnsemblMetazoa" id="CLYHEMT024289.1">
    <property type="protein sequence ID" value="CLYHEMP024289.1"/>
    <property type="gene ID" value="CLYHEMG024289"/>
</dbReference>
<accession>A0A7M5XIT4</accession>
<proteinExistence type="predicted"/>
<reference evidence="1" key="1">
    <citation type="submission" date="2021-01" db="UniProtKB">
        <authorList>
            <consortium name="EnsemblMetazoa"/>
        </authorList>
    </citation>
    <scope>IDENTIFICATION</scope>
</reference>
<sequence>MPSRSKTVKRKAEEDQSATNIPCFEIHEKYIQNMDQDALILIIKEAWNNKKESMQTYMDREIMKLRKNDWYKATSSKGILKKNWNLYDDDQTEVKDMKLNFKDDDLIFGVFLKREKVKVSEGEWENDEKDLTFKVLNAGCSKCGGSEIFKFTLEESFDKKKQRVCVDGHIQCRCHTDFWDTDEEFTWYAYPK</sequence>